<dbReference type="GO" id="GO:0006083">
    <property type="term" value="P:acetate metabolic process"/>
    <property type="evidence" value="ECO:0007669"/>
    <property type="project" value="TreeGrafter"/>
</dbReference>
<evidence type="ECO:0000256" key="2">
    <source>
        <dbReference type="ARBA" id="ARBA00022679"/>
    </source>
</evidence>
<dbReference type="GO" id="GO:0005524">
    <property type="term" value="F:ATP binding"/>
    <property type="evidence" value="ECO:0007669"/>
    <property type="project" value="UniProtKB-KW"/>
</dbReference>
<evidence type="ECO:0000256" key="1">
    <source>
        <dbReference type="ARBA" id="ARBA00008748"/>
    </source>
</evidence>
<dbReference type="SUPFAM" id="SSF53067">
    <property type="entry name" value="Actin-like ATPase domain"/>
    <property type="match status" value="2"/>
</dbReference>
<keyword evidence="6" id="KW-0479">Metal-binding</keyword>
<comment type="function">
    <text evidence="6">Catalyzes the formation of acetyl phosphate from acetate and ATP. Can also catalyze the reverse reaction.</text>
</comment>
<evidence type="ECO:0000313" key="9">
    <source>
        <dbReference type="Proteomes" id="UP000510886"/>
    </source>
</evidence>
<comment type="subcellular location">
    <subcellularLocation>
        <location evidence="6">Cytoplasm</location>
    </subcellularLocation>
</comment>
<dbReference type="Proteomes" id="UP000510886">
    <property type="component" value="Chromosome"/>
</dbReference>
<feature type="binding site" evidence="6">
    <location>
        <position position="91"/>
    </location>
    <ligand>
        <name>substrate</name>
    </ligand>
</feature>
<dbReference type="PANTHER" id="PTHR21060:SF15">
    <property type="entry name" value="ACETATE KINASE-RELATED"/>
    <property type="match status" value="1"/>
</dbReference>
<accession>A0A7H9EJ65</accession>
<feature type="binding site" evidence="6">
    <location>
        <position position="8"/>
    </location>
    <ligand>
        <name>Mg(2+)</name>
        <dbReference type="ChEBI" id="CHEBI:18420"/>
    </ligand>
</feature>
<gene>
    <name evidence="6" type="primary">ackA</name>
    <name evidence="8" type="ORF">GTO87_03100</name>
</gene>
<dbReference type="InterPro" id="IPR004372">
    <property type="entry name" value="Ac/propionate_kinase"/>
</dbReference>
<feature type="site" description="Transition state stabilizer" evidence="6">
    <location>
        <position position="241"/>
    </location>
</feature>
<dbReference type="PIRSF" id="PIRSF000722">
    <property type="entry name" value="Acetate_prop_kin"/>
    <property type="match status" value="1"/>
</dbReference>
<keyword evidence="4 6" id="KW-0418">Kinase</keyword>
<feature type="binding site" evidence="6">
    <location>
        <position position="15"/>
    </location>
    <ligand>
        <name>ATP</name>
        <dbReference type="ChEBI" id="CHEBI:30616"/>
    </ligand>
</feature>
<dbReference type="PROSITE" id="PS01075">
    <property type="entry name" value="ACETATE_KINASE_1"/>
    <property type="match status" value="1"/>
</dbReference>
<dbReference type="PRINTS" id="PR00471">
    <property type="entry name" value="ACETATEKNASE"/>
</dbReference>
<evidence type="ECO:0000313" key="8">
    <source>
        <dbReference type="EMBL" id="QLL77671.1"/>
    </source>
</evidence>
<proteinExistence type="inferred from homology"/>
<dbReference type="AlphaFoldDB" id="A0A7H9EJ65"/>
<comment type="catalytic activity">
    <reaction evidence="6">
        <text>acetate + ATP = acetyl phosphate + ADP</text>
        <dbReference type="Rhea" id="RHEA:11352"/>
        <dbReference type="ChEBI" id="CHEBI:22191"/>
        <dbReference type="ChEBI" id="CHEBI:30089"/>
        <dbReference type="ChEBI" id="CHEBI:30616"/>
        <dbReference type="ChEBI" id="CHEBI:456216"/>
        <dbReference type="EC" id="2.7.2.1"/>
    </reaction>
</comment>
<dbReference type="GO" id="GO:0008776">
    <property type="term" value="F:acetate kinase activity"/>
    <property type="evidence" value="ECO:0007669"/>
    <property type="project" value="UniProtKB-UniRule"/>
</dbReference>
<dbReference type="InterPro" id="IPR023865">
    <property type="entry name" value="Aliphatic_acid_kinase_CS"/>
</dbReference>
<keyword evidence="3 6" id="KW-0547">Nucleotide-binding</keyword>
<sequence>MSKILAINSGSSSLKFKLFEMPAERIVASGLIERIGISAPQVTIKNADGQVMFQQTEDIPDHKRAVELLLDLLLRLKIVTSYDEIAGVGHRVVAGGEYFDHSVIVTDDVKKKIAELKEFAPLHNPANLMGIEAFERALPHAVAVACFDTAFHRTLPETNYVYSVPYEWYEKYGVRRFGAHGLSHKYVVGEAAKLMKKPLADLKLISCHLGSGASICAVKNGKSYDTSMGFSPLSGITMQTRSGDVDVSLVAYMREKLGVSMDEMIYLLNNKSGLLGISGFSPDMRDLLAQMDTNHRAKLAVDIFVKNVVKFIGQYVAEVGGIDGLIFTAGIGEASGPIKRRIMKRLAFMGITIAEDKLDVTGQDVIISGPDSKVTVMTIPTNEELVIARDVMDYLA</sequence>
<comment type="pathway">
    <text evidence="6">Metabolic intermediate biosynthesis; acetyl-CoA biosynthesis; acetyl-CoA from acetate: step 1/2.</text>
</comment>
<keyword evidence="5 6" id="KW-0067">ATP-binding</keyword>
<dbReference type="CDD" id="cd24010">
    <property type="entry name" value="ASKHA_NBD_AcK_PK"/>
    <property type="match status" value="1"/>
</dbReference>
<dbReference type="Gene3D" id="3.30.420.40">
    <property type="match status" value="2"/>
</dbReference>
<protein>
    <recommendedName>
        <fullName evidence="6">Acetate kinase</fullName>
        <ecNumber evidence="6">2.7.2.1</ecNumber>
    </recommendedName>
    <alternativeName>
        <fullName evidence="6">Acetokinase</fullName>
    </alternativeName>
</protein>
<dbReference type="HAMAP" id="MF_00020">
    <property type="entry name" value="Acetate_kinase"/>
    <property type="match status" value="1"/>
</dbReference>
<dbReference type="PANTHER" id="PTHR21060">
    <property type="entry name" value="ACETATE KINASE"/>
    <property type="match status" value="1"/>
</dbReference>
<dbReference type="RefSeq" id="WP_027826185.1">
    <property type="nucleotide sequence ID" value="NZ_CANCVW010000002.1"/>
</dbReference>
<dbReference type="KEGG" id="lsw:GTO87_03100"/>
<name>A0A7H9EJ65_9LACO</name>
<keyword evidence="2 6" id="KW-0808">Transferase</keyword>
<reference evidence="8 9" key="1">
    <citation type="submission" date="2020-01" db="EMBL/GenBank/DDBJ databases">
        <title>Complete and circular genome sequences of six lactobacillus isolates from horses.</title>
        <authorList>
            <person name="Hassan H.M."/>
        </authorList>
    </citation>
    <scope>NUCLEOTIDE SEQUENCE [LARGE SCALE GENOMIC DNA]</scope>
    <source>
        <strain evidence="8 9">1A</strain>
    </source>
</reference>
<dbReference type="InterPro" id="IPR000890">
    <property type="entry name" value="Aliphatic_acid_kin_short-chain"/>
</dbReference>
<feature type="binding site" evidence="6">
    <location>
        <position position="383"/>
    </location>
    <ligand>
        <name>Mg(2+)</name>
        <dbReference type="ChEBI" id="CHEBI:18420"/>
    </ligand>
</feature>
<comment type="subunit">
    <text evidence="6">Homodimer.</text>
</comment>
<organism evidence="8 9">
    <name type="scientific">Ligilactobacillus saerimneri</name>
    <dbReference type="NCBI Taxonomy" id="228229"/>
    <lineage>
        <taxon>Bacteria</taxon>
        <taxon>Bacillati</taxon>
        <taxon>Bacillota</taxon>
        <taxon>Bacilli</taxon>
        <taxon>Lactobacillales</taxon>
        <taxon>Lactobacillaceae</taxon>
        <taxon>Ligilactobacillus</taxon>
    </lineage>
</organism>
<dbReference type="NCBIfam" id="TIGR00016">
    <property type="entry name" value="ackA"/>
    <property type="match status" value="1"/>
</dbReference>
<evidence type="ECO:0000256" key="6">
    <source>
        <dbReference type="HAMAP-Rule" id="MF_00020"/>
    </source>
</evidence>
<comment type="cofactor">
    <cofactor evidence="6">
        <name>Mg(2+)</name>
        <dbReference type="ChEBI" id="CHEBI:18420"/>
    </cofactor>
    <cofactor evidence="6">
        <name>Mn(2+)</name>
        <dbReference type="ChEBI" id="CHEBI:29035"/>
    </cofactor>
    <text evidence="6">Mg(2+). Can also accept Mn(2+).</text>
</comment>
<dbReference type="EMBL" id="CP047418">
    <property type="protein sequence ID" value="QLL77671.1"/>
    <property type="molecule type" value="Genomic_DNA"/>
</dbReference>
<feature type="site" description="Transition state stabilizer" evidence="6">
    <location>
        <position position="180"/>
    </location>
</feature>
<feature type="binding site" evidence="6">
    <location>
        <begin position="283"/>
        <end position="285"/>
    </location>
    <ligand>
        <name>ATP</name>
        <dbReference type="ChEBI" id="CHEBI:30616"/>
    </ligand>
</feature>
<feature type="binding site" evidence="6">
    <location>
        <begin position="208"/>
        <end position="212"/>
    </location>
    <ligand>
        <name>ATP</name>
        <dbReference type="ChEBI" id="CHEBI:30616"/>
    </ligand>
</feature>
<feature type="active site" description="Proton donor/acceptor" evidence="6">
    <location>
        <position position="148"/>
    </location>
</feature>
<comment type="similarity">
    <text evidence="1 6 7">Belongs to the acetokinase family.</text>
</comment>
<dbReference type="EC" id="2.7.2.1" evidence="6"/>
<dbReference type="PROSITE" id="PS01076">
    <property type="entry name" value="ACETATE_KINASE_2"/>
    <property type="match status" value="1"/>
</dbReference>
<dbReference type="InterPro" id="IPR043129">
    <property type="entry name" value="ATPase_NBD"/>
</dbReference>
<evidence type="ECO:0000256" key="5">
    <source>
        <dbReference type="ARBA" id="ARBA00022840"/>
    </source>
</evidence>
<comment type="caution">
    <text evidence="6">Lacks conserved residue(s) required for the propagation of feature annotation.</text>
</comment>
<dbReference type="GO" id="GO:0000287">
    <property type="term" value="F:magnesium ion binding"/>
    <property type="evidence" value="ECO:0007669"/>
    <property type="project" value="UniProtKB-UniRule"/>
</dbReference>
<dbReference type="Pfam" id="PF00871">
    <property type="entry name" value="Acetate_kinase"/>
    <property type="match status" value="1"/>
</dbReference>
<evidence type="ECO:0000256" key="3">
    <source>
        <dbReference type="ARBA" id="ARBA00022741"/>
    </source>
</evidence>
<dbReference type="GO" id="GO:0006085">
    <property type="term" value="P:acetyl-CoA biosynthetic process"/>
    <property type="evidence" value="ECO:0007669"/>
    <property type="project" value="UniProtKB-UniRule"/>
</dbReference>
<dbReference type="GO" id="GO:0005737">
    <property type="term" value="C:cytoplasm"/>
    <property type="evidence" value="ECO:0007669"/>
    <property type="project" value="UniProtKB-SubCell"/>
</dbReference>
<evidence type="ECO:0000256" key="4">
    <source>
        <dbReference type="ARBA" id="ARBA00022777"/>
    </source>
</evidence>
<evidence type="ECO:0000256" key="7">
    <source>
        <dbReference type="RuleBase" id="RU003835"/>
    </source>
</evidence>
<keyword evidence="6" id="KW-0460">Magnesium</keyword>
<keyword evidence="6" id="KW-0963">Cytoplasm</keyword>
<dbReference type="UniPathway" id="UPA00340">
    <property type="reaction ID" value="UER00458"/>
</dbReference>